<evidence type="ECO:0000256" key="1">
    <source>
        <dbReference type="ARBA" id="ARBA00000824"/>
    </source>
</evidence>
<dbReference type="PROSITE" id="PS00857">
    <property type="entry name" value="PREPHENATE_DEHYDR_1"/>
    <property type="match status" value="1"/>
</dbReference>
<evidence type="ECO:0000256" key="16">
    <source>
        <dbReference type="ARBA" id="ARBA00031175"/>
    </source>
</evidence>
<dbReference type="InterPro" id="IPR018528">
    <property type="entry name" value="Preph_deHydtase_CS"/>
</dbReference>
<dbReference type="EMBL" id="JMPR01000021">
    <property type="protein sequence ID" value="KFD20530.1"/>
    <property type="molecule type" value="Genomic_DNA"/>
</dbReference>
<evidence type="ECO:0000256" key="20">
    <source>
        <dbReference type="PIRSR" id="PIRSR001500-2"/>
    </source>
</evidence>
<dbReference type="eggNOG" id="COG1605">
    <property type="taxonomic scope" value="Bacteria"/>
</dbReference>
<comment type="function">
    <text evidence="2">Catalyzes the Claisen rearrangement of chorismate to prephenate and the decarboxylation/dehydration of prephenate to phenylpyruvate.</text>
</comment>
<feature type="binding site" evidence="19">
    <location>
        <position position="88"/>
    </location>
    <ligand>
        <name>substrate</name>
    </ligand>
</feature>
<dbReference type="GO" id="GO:0004106">
    <property type="term" value="F:chorismate mutase activity"/>
    <property type="evidence" value="ECO:0007669"/>
    <property type="project" value="UniProtKB-EC"/>
</dbReference>
<dbReference type="InterPro" id="IPR001086">
    <property type="entry name" value="Preph_deHydtase"/>
</dbReference>
<feature type="domain" description="Prephenate dehydratase" evidence="23">
    <location>
        <begin position="105"/>
        <end position="285"/>
    </location>
</feature>
<name>A0A085JJ84_9GAMM</name>
<dbReference type="FunFam" id="3.40.190.10:FF:000034">
    <property type="entry name" value="Chorismate mutase/prephenate dehydratase"/>
    <property type="match status" value="1"/>
</dbReference>
<evidence type="ECO:0000259" key="22">
    <source>
        <dbReference type="PROSITE" id="PS51168"/>
    </source>
</evidence>
<evidence type="ECO:0000256" key="2">
    <source>
        <dbReference type="ARBA" id="ARBA00002364"/>
    </source>
</evidence>
<evidence type="ECO:0000256" key="8">
    <source>
        <dbReference type="ARBA" id="ARBA00014401"/>
    </source>
</evidence>
<dbReference type="Gene3D" id="1.20.59.10">
    <property type="entry name" value="Chorismate mutase"/>
    <property type="match status" value="1"/>
</dbReference>
<evidence type="ECO:0000313" key="26">
    <source>
        <dbReference type="Proteomes" id="UP000028602"/>
    </source>
</evidence>
<dbReference type="NCBIfam" id="NF007910">
    <property type="entry name" value="PRK10622.1"/>
    <property type="match status" value="1"/>
</dbReference>
<keyword evidence="10" id="KW-0028">Amino-acid biosynthesis</keyword>
<dbReference type="PIRSF" id="PIRSF001500">
    <property type="entry name" value="Chor_mut_pdt_Ppr"/>
    <property type="match status" value="1"/>
</dbReference>
<evidence type="ECO:0000256" key="13">
    <source>
        <dbReference type="ARBA" id="ARBA00023235"/>
    </source>
</evidence>
<keyword evidence="26" id="KW-1185">Reference proteome</keyword>
<evidence type="ECO:0000256" key="18">
    <source>
        <dbReference type="ARBA" id="ARBA00047848"/>
    </source>
</evidence>
<dbReference type="InterPro" id="IPR036979">
    <property type="entry name" value="CM_dom_sf"/>
</dbReference>
<dbReference type="GO" id="GO:0009094">
    <property type="term" value="P:L-phenylalanine biosynthetic process"/>
    <property type="evidence" value="ECO:0007669"/>
    <property type="project" value="UniProtKB-UniPathway"/>
</dbReference>
<keyword evidence="12" id="KW-0584">Phenylalanine biosynthesis</keyword>
<organism evidence="25 26">
    <name type="scientific">Tatumella ptyseos ATCC 33301</name>
    <dbReference type="NCBI Taxonomy" id="1005995"/>
    <lineage>
        <taxon>Bacteria</taxon>
        <taxon>Pseudomonadati</taxon>
        <taxon>Pseudomonadota</taxon>
        <taxon>Gammaproteobacteria</taxon>
        <taxon>Enterobacterales</taxon>
        <taxon>Erwiniaceae</taxon>
        <taxon>Tatumella</taxon>
    </lineage>
</organism>
<evidence type="ECO:0000256" key="15">
    <source>
        <dbReference type="ARBA" id="ARBA00023268"/>
    </source>
</evidence>
<feature type="site" description="Essential for prephenate dehydratase activity" evidence="20">
    <location>
        <position position="278"/>
    </location>
</feature>
<gene>
    <name evidence="25" type="primary">pheA</name>
    <name evidence="25" type="ORF">GTPT_1326</name>
</gene>
<dbReference type="FunFam" id="3.30.70.260:FF:000022">
    <property type="entry name" value="Chorismate mutase/prephenate dehydratase"/>
    <property type="match status" value="1"/>
</dbReference>
<dbReference type="InterPro" id="IPR045865">
    <property type="entry name" value="ACT-like_dom_sf"/>
</dbReference>
<dbReference type="FunFam" id="3.40.190.10:FF:000044">
    <property type="entry name" value="Chorismate mutase/prephenate dehydratase"/>
    <property type="match status" value="1"/>
</dbReference>
<keyword evidence="21" id="KW-0175">Coiled coil</keyword>
<dbReference type="SUPFAM" id="SSF55021">
    <property type="entry name" value="ACT-like"/>
    <property type="match status" value="1"/>
</dbReference>
<feature type="binding site" evidence="19">
    <location>
        <position position="84"/>
    </location>
    <ligand>
        <name>substrate</name>
    </ligand>
</feature>
<dbReference type="SMART" id="SM00830">
    <property type="entry name" value="CM_2"/>
    <property type="match status" value="1"/>
</dbReference>
<dbReference type="UniPathway" id="UPA00120">
    <property type="reaction ID" value="UER00203"/>
</dbReference>
<dbReference type="EC" id="4.2.1.51" evidence="7"/>
<comment type="catalytic activity">
    <reaction evidence="18">
        <text>prephenate + H(+) = 3-phenylpyruvate + CO2 + H2O</text>
        <dbReference type="Rhea" id="RHEA:21648"/>
        <dbReference type="ChEBI" id="CHEBI:15377"/>
        <dbReference type="ChEBI" id="CHEBI:15378"/>
        <dbReference type="ChEBI" id="CHEBI:16526"/>
        <dbReference type="ChEBI" id="CHEBI:18005"/>
        <dbReference type="ChEBI" id="CHEBI:29934"/>
        <dbReference type="EC" id="4.2.1.51"/>
    </reaction>
</comment>
<evidence type="ECO:0000256" key="12">
    <source>
        <dbReference type="ARBA" id="ARBA00023222"/>
    </source>
</evidence>
<dbReference type="EC" id="5.4.99.5" evidence="6"/>
<comment type="catalytic activity">
    <reaction evidence="1">
        <text>chorismate = prephenate</text>
        <dbReference type="Rhea" id="RHEA:13897"/>
        <dbReference type="ChEBI" id="CHEBI:29748"/>
        <dbReference type="ChEBI" id="CHEBI:29934"/>
        <dbReference type="EC" id="5.4.99.5"/>
    </reaction>
</comment>
<dbReference type="PANTHER" id="PTHR21022:SF19">
    <property type="entry name" value="PREPHENATE DEHYDRATASE-RELATED"/>
    <property type="match status" value="1"/>
</dbReference>
<evidence type="ECO:0000313" key="25">
    <source>
        <dbReference type="EMBL" id="KFD20530.1"/>
    </source>
</evidence>
<evidence type="ECO:0000256" key="19">
    <source>
        <dbReference type="PIRSR" id="PIRSR001500-1"/>
    </source>
</evidence>
<keyword evidence="9" id="KW-0963">Cytoplasm</keyword>
<evidence type="ECO:0000256" key="5">
    <source>
        <dbReference type="ARBA" id="ARBA00004817"/>
    </source>
</evidence>
<evidence type="ECO:0000256" key="9">
    <source>
        <dbReference type="ARBA" id="ARBA00022490"/>
    </source>
</evidence>
<comment type="pathway">
    <text evidence="4">Amino-acid biosynthesis; L-phenylalanine biosynthesis; phenylpyruvate from prephenate: step 1/1.</text>
</comment>
<dbReference type="PROSITE" id="PS00858">
    <property type="entry name" value="PREPHENATE_DEHYDR_2"/>
    <property type="match status" value="1"/>
</dbReference>
<feature type="domain" description="ACT" evidence="24">
    <location>
        <begin position="299"/>
        <end position="376"/>
    </location>
</feature>
<reference evidence="25 26" key="1">
    <citation type="submission" date="2014-05" db="EMBL/GenBank/DDBJ databases">
        <title>ATOL: Assembling a taxonomically balanced genome-scale reconstruction of the evolutionary history of the Enterobacteriaceae.</title>
        <authorList>
            <person name="Plunkett G.III."/>
            <person name="Neeno-Eckwall E.C."/>
            <person name="Glasner J.D."/>
            <person name="Perna N.T."/>
        </authorList>
    </citation>
    <scope>NUCLEOTIDE SEQUENCE [LARGE SCALE GENOMIC DNA]</scope>
    <source>
        <strain evidence="25 26">ATCC 33301</strain>
    </source>
</reference>
<dbReference type="Gene3D" id="3.30.70.260">
    <property type="match status" value="1"/>
</dbReference>
<proteinExistence type="predicted"/>
<dbReference type="CDD" id="cd13631">
    <property type="entry name" value="PBP2_Ct-PDT_like"/>
    <property type="match status" value="1"/>
</dbReference>
<dbReference type="InterPro" id="IPR008242">
    <property type="entry name" value="Chor_mutase/pphenate_deHydtase"/>
</dbReference>
<accession>A0A085JJ84</accession>
<evidence type="ECO:0000256" key="11">
    <source>
        <dbReference type="ARBA" id="ARBA00023141"/>
    </source>
</evidence>
<dbReference type="GO" id="GO:0005737">
    <property type="term" value="C:cytoplasm"/>
    <property type="evidence" value="ECO:0007669"/>
    <property type="project" value="UniProtKB-SubCell"/>
</dbReference>
<dbReference type="NCBIfam" id="TIGR01797">
    <property type="entry name" value="CM_P_1"/>
    <property type="match status" value="1"/>
</dbReference>
<keyword evidence="13 25" id="KW-0413">Isomerase</keyword>
<dbReference type="PROSITE" id="PS51171">
    <property type="entry name" value="PREPHENATE_DEHYDR_3"/>
    <property type="match status" value="1"/>
</dbReference>
<evidence type="ECO:0000256" key="21">
    <source>
        <dbReference type="SAM" id="Coils"/>
    </source>
</evidence>
<evidence type="ECO:0000259" key="23">
    <source>
        <dbReference type="PROSITE" id="PS51171"/>
    </source>
</evidence>
<dbReference type="PROSITE" id="PS51671">
    <property type="entry name" value="ACT"/>
    <property type="match status" value="1"/>
</dbReference>
<feature type="coiled-coil region" evidence="21">
    <location>
        <begin position="7"/>
        <end position="66"/>
    </location>
</feature>
<feature type="binding site" evidence="19">
    <location>
        <position position="39"/>
    </location>
    <ligand>
        <name>substrate</name>
    </ligand>
</feature>
<dbReference type="SUPFAM" id="SSF53850">
    <property type="entry name" value="Periplasmic binding protein-like II"/>
    <property type="match status" value="1"/>
</dbReference>
<keyword evidence="11" id="KW-0057">Aromatic amino acid biosynthesis</keyword>
<dbReference type="PROSITE" id="PS51168">
    <property type="entry name" value="CHORISMATE_MUT_2"/>
    <property type="match status" value="1"/>
</dbReference>
<dbReference type="RefSeq" id="WP_025902294.1">
    <property type="nucleotide sequence ID" value="NZ_ATMJ01000045.1"/>
</dbReference>
<dbReference type="PANTHER" id="PTHR21022">
    <property type="entry name" value="PREPHENATE DEHYDRATASE P PROTEIN"/>
    <property type="match status" value="1"/>
</dbReference>
<comment type="pathway">
    <text evidence="5">Metabolic intermediate biosynthesis; prephenate biosynthesis; prephenate from chorismate: step 1/1.</text>
</comment>
<dbReference type="OrthoDB" id="9802281at2"/>
<evidence type="ECO:0000256" key="17">
    <source>
        <dbReference type="ARBA" id="ARBA00031520"/>
    </source>
</evidence>
<dbReference type="InterPro" id="IPR002701">
    <property type="entry name" value="CM_II_prokaryot"/>
</dbReference>
<dbReference type="NCBIfam" id="NF008865">
    <property type="entry name" value="PRK11898.1"/>
    <property type="match status" value="1"/>
</dbReference>
<dbReference type="InterPro" id="IPR010952">
    <property type="entry name" value="CM_P_1"/>
</dbReference>
<dbReference type="Pfam" id="PF01817">
    <property type="entry name" value="CM_2"/>
    <property type="match status" value="1"/>
</dbReference>
<feature type="binding site" evidence="19">
    <location>
        <position position="11"/>
    </location>
    <ligand>
        <name>substrate</name>
    </ligand>
</feature>
<dbReference type="Pfam" id="PF00800">
    <property type="entry name" value="PDT"/>
    <property type="match status" value="1"/>
</dbReference>
<protein>
    <recommendedName>
        <fullName evidence="8">Bifunctional chorismate mutase/prephenate dehydratase</fullName>
        <ecNumber evidence="7">4.2.1.51</ecNumber>
        <ecNumber evidence="6">5.4.99.5</ecNumber>
    </recommendedName>
    <alternativeName>
        <fullName evidence="17">Chorismate mutase-prephenate dehydratase</fullName>
    </alternativeName>
    <alternativeName>
        <fullName evidence="16">p-protein</fullName>
    </alternativeName>
</protein>
<feature type="binding site" evidence="19">
    <location>
        <position position="52"/>
    </location>
    <ligand>
        <name>substrate</name>
    </ligand>
</feature>
<feature type="domain" description="Chorismate mutase" evidence="22">
    <location>
        <begin position="1"/>
        <end position="92"/>
    </location>
</feature>
<dbReference type="CDD" id="cd04905">
    <property type="entry name" value="ACT_CM-PDT"/>
    <property type="match status" value="1"/>
</dbReference>
<evidence type="ECO:0000256" key="10">
    <source>
        <dbReference type="ARBA" id="ARBA00022605"/>
    </source>
</evidence>
<dbReference type="Gene3D" id="3.40.190.10">
    <property type="entry name" value="Periplasmic binding protein-like II"/>
    <property type="match status" value="2"/>
</dbReference>
<comment type="caution">
    <text evidence="25">The sequence shown here is derived from an EMBL/GenBank/DDBJ whole genome shotgun (WGS) entry which is preliminary data.</text>
</comment>
<evidence type="ECO:0000259" key="24">
    <source>
        <dbReference type="PROSITE" id="PS51671"/>
    </source>
</evidence>
<evidence type="ECO:0000256" key="4">
    <source>
        <dbReference type="ARBA" id="ARBA00004741"/>
    </source>
</evidence>
<dbReference type="InterPro" id="IPR036263">
    <property type="entry name" value="Chorismate_II_sf"/>
</dbReference>
<dbReference type="GO" id="GO:0046417">
    <property type="term" value="P:chorismate metabolic process"/>
    <property type="evidence" value="ECO:0007669"/>
    <property type="project" value="InterPro"/>
</dbReference>
<feature type="binding site" evidence="19">
    <location>
        <position position="48"/>
    </location>
    <ligand>
        <name>substrate</name>
    </ligand>
</feature>
<dbReference type="SUPFAM" id="SSF48600">
    <property type="entry name" value="Chorismate mutase II"/>
    <property type="match status" value="1"/>
</dbReference>
<dbReference type="GO" id="GO:0004664">
    <property type="term" value="F:prephenate dehydratase activity"/>
    <property type="evidence" value="ECO:0007669"/>
    <property type="project" value="UniProtKB-EC"/>
</dbReference>
<sequence>MSAEPSLEHLRERITRLDEQLLSLLAERQEVAVAVGKFKMTTHRPIRDIEREKQLLETLIEKGRSQSLDSQYITRIFQLIIEESVLTQQALLQKALNQAQENSARVAFLGPKGSYSHLAARQYASRHFSHMTEVGCSKFPDILQQVETGLADYAVLPLENTSSGSINDVYDLLQHTSLHIVGELTLPIDHCILVPADTCLDNITTVYSHPQPFQQCSHFLARYPHWKIKYTESTAAAMEKVAELQDSQAVALGSEAGGNLYNLQVLERNLANQQQNMTRFIILARKPVKVSAQVPAKTTLLMATGQQSGALVDALMVLRKYGLVMTKLESRPINGNPWEEMFYLDIQANVHSEEMQQSLEELTALTRFVKVLGCYPGDNVIPVSVD</sequence>
<dbReference type="eggNOG" id="COG0077">
    <property type="taxonomic scope" value="Bacteria"/>
</dbReference>
<feature type="binding site" evidence="19">
    <location>
        <position position="28"/>
    </location>
    <ligand>
        <name>substrate</name>
    </ligand>
</feature>
<dbReference type="UniPathway" id="UPA00121">
    <property type="reaction ID" value="UER00345"/>
</dbReference>
<dbReference type="Proteomes" id="UP000028602">
    <property type="component" value="Unassembled WGS sequence"/>
</dbReference>
<keyword evidence="15" id="KW-0511">Multifunctional enzyme</keyword>
<dbReference type="InterPro" id="IPR002912">
    <property type="entry name" value="ACT_dom"/>
</dbReference>
<dbReference type="AlphaFoldDB" id="A0A085JJ84"/>
<evidence type="ECO:0000256" key="14">
    <source>
        <dbReference type="ARBA" id="ARBA00023239"/>
    </source>
</evidence>
<evidence type="ECO:0000256" key="7">
    <source>
        <dbReference type="ARBA" id="ARBA00013147"/>
    </source>
</evidence>
<evidence type="ECO:0000256" key="6">
    <source>
        <dbReference type="ARBA" id="ARBA00012404"/>
    </source>
</evidence>
<comment type="subcellular location">
    <subcellularLocation>
        <location evidence="3">Cytoplasm</location>
    </subcellularLocation>
</comment>
<evidence type="ECO:0000256" key="3">
    <source>
        <dbReference type="ARBA" id="ARBA00004496"/>
    </source>
</evidence>
<keyword evidence="14 25" id="KW-0456">Lyase</keyword>